<proteinExistence type="predicted"/>
<sequence>MSVRSKGLVALVAGLVIVGLVAVLLVVTRSADSEVSVSNGQVGLTVKVPSGALDGEVSITRAEPGAVTFDALSAPIGGKVARIEVKDGTLDGEAVLTFDIPPGADPKNTYVYTYDRERKQPVLVGGTVDENARTITVVTGHFSEWWTSEFDLKKAVGDGLRNTFSARSVKGLVHDAPDLTCLPALTVTTTTNTLPKGVDPCVTYNDSGELLLSVGNELGAPLAFSPGRGVRLRSIEPANETVYNGLVAFLREELDDDTVVIGSGRRATFTVNPGALSNHQINLTAKIDVGHAAFAFSGALSESILPFLKITKGAKGYRAAQAAFAKADKAAKYTECILSSAQQIGKITDPKKARLAYIESYNKCQGNLAHLLTQWFKNPVGMAISAGEQRTLKNAINRLPEAVAKQTTKLLTAFLNAGDLAQPLTTAIAAARHGTGPFQWRLTLNDEPPLTRLGQVLPKPPEGNYIVDGTLAKSREQGLRQGFQSLPELLLPCQGAWSTTWMAPLFAGGGYELVPPSAGKRIHADVHITYVQPQQRANVAAYLKSWSGRTSCNGEVPRYSVTYKYKGEKVASTFADDSTIAWSHWFGVPNSDDIHSSHQMVAFSQASGYLMVVSIVPGERGAFFAEKVPPAEMAAALDAAYKLASSKANQMLGARLNRN</sequence>
<evidence type="ECO:0000313" key="1">
    <source>
        <dbReference type="EMBL" id="GAA4240289.1"/>
    </source>
</evidence>
<evidence type="ECO:0000313" key="2">
    <source>
        <dbReference type="Proteomes" id="UP001501710"/>
    </source>
</evidence>
<protein>
    <submittedName>
        <fullName evidence="1">Uncharacterized protein</fullName>
    </submittedName>
</protein>
<reference evidence="2" key="1">
    <citation type="journal article" date="2019" name="Int. J. Syst. Evol. Microbiol.">
        <title>The Global Catalogue of Microorganisms (GCM) 10K type strain sequencing project: providing services to taxonomists for standard genome sequencing and annotation.</title>
        <authorList>
            <consortium name="The Broad Institute Genomics Platform"/>
            <consortium name="The Broad Institute Genome Sequencing Center for Infectious Disease"/>
            <person name="Wu L."/>
            <person name="Ma J."/>
        </authorList>
    </citation>
    <scope>NUCLEOTIDE SEQUENCE [LARGE SCALE GENOMIC DNA]</scope>
    <source>
        <strain evidence="2">JCM 17440</strain>
    </source>
</reference>
<keyword evidence="2" id="KW-1185">Reference proteome</keyword>
<dbReference type="EMBL" id="BAABAS010000025">
    <property type="protein sequence ID" value="GAA4240289.1"/>
    <property type="molecule type" value="Genomic_DNA"/>
</dbReference>
<organism evidence="1 2">
    <name type="scientific">Actinomadura meridiana</name>
    <dbReference type="NCBI Taxonomy" id="559626"/>
    <lineage>
        <taxon>Bacteria</taxon>
        <taxon>Bacillati</taxon>
        <taxon>Actinomycetota</taxon>
        <taxon>Actinomycetes</taxon>
        <taxon>Streptosporangiales</taxon>
        <taxon>Thermomonosporaceae</taxon>
        <taxon>Actinomadura</taxon>
    </lineage>
</organism>
<comment type="caution">
    <text evidence="1">The sequence shown here is derived from an EMBL/GenBank/DDBJ whole genome shotgun (WGS) entry which is preliminary data.</text>
</comment>
<gene>
    <name evidence="1" type="ORF">GCM10022254_64350</name>
</gene>
<name>A0ABP8CKM0_9ACTN</name>
<accession>A0ABP8CKM0</accession>
<dbReference type="Proteomes" id="UP001501710">
    <property type="component" value="Unassembled WGS sequence"/>
</dbReference>